<keyword evidence="4" id="KW-0472">Membrane</keyword>
<feature type="chain" id="PRO_5019404802" evidence="6">
    <location>
        <begin position="23"/>
        <end position="667"/>
    </location>
</feature>
<dbReference type="InterPro" id="IPR033985">
    <property type="entry name" value="SusD-like_N"/>
</dbReference>
<evidence type="ECO:0000313" key="9">
    <source>
        <dbReference type="EMBL" id="RHL93730.1"/>
    </source>
</evidence>
<evidence type="ECO:0000259" key="7">
    <source>
        <dbReference type="Pfam" id="PF07980"/>
    </source>
</evidence>
<dbReference type="Pfam" id="PF14322">
    <property type="entry name" value="SusD-like_3"/>
    <property type="match status" value="1"/>
</dbReference>
<evidence type="ECO:0000256" key="2">
    <source>
        <dbReference type="ARBA" id="ARBA00006275"/>
    </source>
</evidence>
<evidence type="ECO:0000256" key="6">
    <source>
        <dbReference type="SAM" id="SignalP"/>
    </source>
</evidence>
<feature type="domain" description="RagB/SusD" evidence="7">
    <location>
        <begin position="327"/>
        <end position="667"/>
    </location>
</feature>
<sequence length="667" mass="74827">MKSIINRIFIASALTFSLSACSDFLNKEPLSQGTEAIVFKTPEHFEQAAYYLYDLYGWDYNAMDRNLDISGLGSNGGGTAPESSGSWGGPYGQIRDCNILLEKAEEYAGDKNAISHAVGTAHFFRAWQYFKLLKTYGGVPIADHSLDLADPTLQAPRNSRYEVANFIINDLKEAVKLLTKEKDIPDADKGKISKEAAQSFLARVALYEGTWEKYVPSIGYDLDGDGTNSGAGTAKPEGYPSVTELLTLAKTMSKDVITEAETGTFKLWNECDSLSYYYLFNIDDAEGNIPNFKGKGKATNKEFIIYRKYDFNIAKPNKNISHTVIVGLATSISQQFGESFLCRNGLPIRICYTGNMANAQNNPQFEGYKTFVGEYRNRDYRFISCTYIPDRTFWSSRVEDGRQLTATGKPYPDPVFPQNDEVYNPGDPAYSSSCGVFKPTLRNNSTASGYGSRKYLIEGANRPSNTESADYPNLRLAEVHCIYAEATCELNGGNISDEDLDFSINKNRARARVAPLTNALIANVWDAGYWDYEQNKTVCKKMNMLDEIRRERACELFGEGHRMDDLKRWGIAHINLVGQKLGHYVLGTAYETEKANSAQYFGEPCYYPEKYPLRYGIYEGTGKNDPDYGRSIANDPTTLNFIQRDYLTPLPLDQMRLNTNLKQNPGW</sequence>
<dbReference type="RefSeq" id="WP_115502865.1">
    <property type="nucleotide sequence ID" value="NZ_CABMMK010000004.1"/>
</dbReference>
<comment type="similarity">
    <text evidence="2">Belongs to the SusD family.</text>
</comment>
<protein>
    <submittedName>
        <fullName evidence="9">RagB/SusD family nutrient uptake outer membrane protein</fullName>
    </submittedName>
</protein>
<evidence type="ECO:0000256" key="5">
    <source>
        <dbReference type="ARBA" id="ARBA00023237"/>
    </source>
</evidence>
<evidence type="ECO:0000256" key="3">
    <source>
        <dbReference type="ARBA" id="ARBA00022729"/>
    </source>
</evidence>
<dbReference type="InterPro" id="IPR012944">
    <property type="entry name" value="SusD_RagB_dom"/>
</dbReference>
<keyword evidence="3 6" id="KW-0732">Signal</keyword>
<dbReference type="SUPFAM" id="SSF48452">
    <property type="entry name" value="TPR-like"/>
    <property type="match status" value="1"/>
</dbReference>
<dbReference type="Pfam" id="PF07980">
    <property type="entry name" value="SusD_RagB"/>
    <property type="match status" value="1"/>
</dbReference>
<evidence type="ECO:0000256" key="4">
    <source>
        <dbReference type="ARBA" id="ARBA00023136"/>
    </source>
</evidence>
<dbReference type="InterPro" id="IPR011990">
    <property type="entry name" value="TPR-like_helical_dom_sf"/>
</dbReference>
<feature type="domain" description="SusD-like N-terminal" evidence="8">
    <location>
        <begin position="85"/>
        <end position="206"/>
    </location>
</feature>
<gene>
    <name evidence="9" type="ORF">DWZ95_08370</name>
</gene>
<dbReference type="EMBL" id="QRPE01000007">
    <property type="protein sequence ID" value="RHL93730.1"/>
    <property type="molecule type" value="Genomic_DNA"/>
</dbReference>
<dbReference type="Gene3D" id="1.25.40.390">
    <property type="match status" value="1"/>
</dbReference>
<name>A0A415NAI3_9BACE</name>
<reference evidence="9 10" key="1">
    <citation type="submission" date="2018-08" db="EMBL/GenBank/DDBJ databases">
        <title>A genome reference for cultivated species of the human gut microbiota.</title>
        <authorList>
            <person name="Zou Y."/>
            <person name="Xue W."/>
            <person name="Luo G."/>
        </authorList>
    </citation>
    <scope>NUCLEOTIDE SEQUENCE [LARGE SCALE GENOMIC DNA]</scope>
    <source>
        <strain evidence="9 10">AF36-16BH</strain>
    </source>
</reference>
<organism evidence="9 10">
    <name type="scientific">Bacteroides intestinalis</name>
    <dbReference type="NCBI Taxonomy" id="329854"/>
    <lineage>
        <taxon>Bacteria</taxon>
        <taxon>Pseudomonadati</taxon>
        <taxon>Bacteroidota</taxon>
        <taxon>Bacteroidia</taxon>
        <taxon>Bacteroidales</taxon>
        <taxon>Bacteroidaceae</taxon>
        <taxon>Bacteroides</taxon>
    </lineage>
</organism>
<comment type="subcellular location">
    <subcellularLocation>
        <location evidence="1">Cell outer membrane</location>
    </subcellularLocation>
</comment>
<evidence type="ECO:0000313" key="10">
    <source>
        <dbReference type="Proteomes" id="UP000285013"/>
    </source>
</evidence>
<dbReference type="Proteomes" id="UP000285013">
    <property type="component" value="Unassembled WGS sequence"/>
</dbReference>
<keyword evidence="5" id="KW-0998">Cell outer membrane</keyword>
<dbReference type="GO" id="GO:0009279">
    <property type="term" value="C:cell outer membrane"/>
    <property type="evidence" value="ECO:0007669"/>
    <property type="project" value="UniProtKB-SubCell"/>
</dbReference>
<comment type="caution">
    <text evidence="9">The sequence shown here is derived from an EMBL/GenBank/DDBJ whole genome shotgun (WGS) entry which is preliminary data.</text>
</comment>
<dbReference type="PROSITE" id="PS51257">
    <property type="entry name" value="PROKAR_LIPOPROTEIN"/>
    <property type="match status" value="1"/>
</dbReference>
<dbReference type="AlphaFoldDB" id="A0A415NAI3"/>
<feature type="signal peptide" evidence="6">
    <location>
        <begin position="1"/>
        <end position="22"/>
    </location>
</feature>
<proteinExistence type="inferred from homology"/>
<accession>A0A415NAI3</accession>
<evidence type="ECO:0000259" key="8">
    <source>
        <dbReference type="Pfam" id="PF14322"/>
    </source>
</evidence>
<evidence type="ECO:0000256" key="1">
    <source>
        <dbReference type="ARBA" id="ARBA00004442"/>
    </source>
</evidence>